<feature type="region of interest" description="Disordered" evidence="1">
    <location>
        <begin position="965"/>
        <end position="990"/>
    </location>
</feature>
<dbReference type="OrthoDB" id="3269353at2759"/>
<dbReference type="Proteomes" id="UP000724874">
    <property type="component" value="Unassembled WGS sequence"/>
</dbReference>
<gene>
    <name evidence="2" type="ORF">CPB84DRAFT_1757948</name>
</gene>
<feature type="region of interest" description="Disordered" evidence="1">
    <location>
        <begin position="1036"/>
        <end position="1182"/>
    </location>
</feature>
<proteinExistence type="predicted"/>
<name>A0A9P5TTS8_GYMJU</name>
<organism evidence="2 3">
    <name type="scientific">Gymnopilus junonius</name>
    <name type="common">Spectacular rustgill mushroom</name>
    <name type="synonym">Gymnopilus spectabilis subsp. junonius</name>
    <dbReference type="NCBI Taxonomy" id="109634"/>
    <lineage>
        <taxon>Eukaryota</taxon>
        <taxon>Fungi</taxon>
        <taxon>Dikarya</taxon>
        <taxon>Basidiomycota</taxon>
        <taxon>Agaricomycotina</taxon>
        <taxon>Agaricomycetes</taxon>
        <taxon>Agaricomycetidae</taxon>
        <taxon>Agaricales</taxon>
        <taxon>Agaricineae</taxon>
        <taxon>Hymenogastraceae</taxon>
        <taxon>Gymnopilus</taxon>
    </lineage>
</organism>
<feature type="compositionally biased region" description="Polar residues" evidence="1">
    <location>
        <begin position="1110"/>
        <end position="1121"/>
    </location>
</feature>
<keyword evidence="3" id="KW-1185">Reference proteome</keyword>
<evidence type="ECO:0000313" key="2">
    <source>
        <dbReference type="EMBL" id="KAF8913934.1"/>
    </source>
</evidence>
<evidence type="ECO:0000313" key="3">
    <source>
        <dbReference type="Proteomes" id="UP000724874"/>
    </source>
</evidence>
<reference evidence="2" key="1">
    <citation type="submission" date="2020-11" db="EMBL/GenBank/DDBJ databases">
        <authorList>
            <consortium name="DOE Joint Genome Institute"/>
            <person name="Ahrendt S."/>
            <person name="Riley R."/>
            <person name="Andreopoulos W."/>
            <person name="LaButti K."/>
            <person name="Pangilinan J."/>
            <person name="Ruiz-duenas F.J."/>
            <person name="Barrasa J.M."/>
            <person name="Sanchez-Garcia M."/>
            <person name="Camarero S."/>
            <person name="Miyauchi S."/>
            <person name="Serrano A."/>
            <person name="Linde D."/>
            <person name="Babiker R."/>
            <person name="Drula E."/>
            <person name="Ayuso-Fernandez I."/>
            <person name="Pacheco R."/>
            <person name="Padilla G."/>
            <person name="Ferreira P."/>
            <person name="Barriuso J."/>
            <person name="Kellner H."/>
            <person name="Castanera R."/>
            <person name="Alfaro M."/>
            <person name="Ramirez L."/>
            <person name="Pisabarro A.G."/>
            <person name="Kuo A."/>
            <person name="Tritt A."/>
            <person name="Lipzen A."/>
            <person name="He G."/>
            <person name="Yan M."/>
            <person name="Ng V."/>
            <person name="Cullen D."/>
            <person name="Martin F."/>
            <person name="Rosso M.-N."/>
            <person name="Henrissat B."/>
            <person name="Hibbett D."/>
            <person name="Martinez A.T."/>
            <person name="Grigoriev I.V."/>
        </authorList>
    </citation>
    <scope>NUCLEOTIDE SEQUENCE</scope>
    <source>
        <strain evidence="2">AH 44721</strain>
    </source>
</reference>
<feature type="compositionally biased region" description="Polar residues" evidence="1">
    <location>
        <begin position="1043"/>
        <end position="1060"/>
    </location>
</feature>
<dbReference type="AlphaFoldDB" id="A0A9P5TTS8"/>
<feature type="region of interest" description="Disordered" evidence="1">
    <location>
        <begin position="12"/>
        <end position="35"/>
    </location>
</feature>
<accession>A0A9P5TTS8</accession>
<feature type="compositionally biased region" description="Polar residues" evidence="1">
    <location>
        <begin position="1090"/>
        <end position="1100"/>
    </location>
</feature>
<feature type="compositionally biased region" description="Basic and acidic residues" evidence="1">
    <location>
        <begin position="966"/>
        <end position="977"/>
    </location>
</feature>
<sequence length="1182" mass="132928">MLPHNLAVHDLGISDGALPGPSPDPSSRGKRSSSIPYHSAAFPFREPKDRSSHRTGKSLIIVIPPSTLIQEHGRHGHTLSNGPYHRLSQGVVMPLFPSLFGQLTAIAREYNFPSTSGLCLYLHYVEDGFTLTPRITDDSWQALWSHLSEPLRPNEHRTLIGGKVEFDIDLRLARWYTSWLTTIQREISEYPTHSYPATAPSLAHFRRESSLADSRHFDDDLGENPTVLQHSAPIGRHVPRKLSLVERFDISTARPEAKVNLRSVGSPHEPAASNTHTLSTIVQEEEPQTARRHLDHRVNSWRANAVVSPIPLAATGQTSLDPPNLPNDMSIDTPVEPLSSPIEEEMRLEDYAWSVSSLGPQSPLEISTSSWSYPPSVHIASRMEGSVLLTPSTCTSFGPLDDDYLSLASEPFSRVQSPDIAHRFYEDCPPTPTTATSWGAPLSYPPSPRCVSPVPSLDIGERCMFSTDLSTSALEVSAEKPWTHVWPYIHEQRNSTADDRTLSSEKPWSYVWPYIARQDGASSESRSQPWPHVWPYSDTHSGESVPWPYVWPYRDIHSRESKPWPHVWPYNSVYPRKISISDGLQQSFGYPYINIYRPVYPHLEIYPSVPGSMERSLPGHPQRKLPSVQIRLPSNYPTIDLYPAVYPYNLDAIYPLVLQTKENRVGSAENYPSFNIYPAIKPPFFTYLSLPLCIPPSRYPDLKIYPEIATDSDAAFTRQGLLISSERSLSQSVHLQTYPSLNIYPAVYPYFDLYPSVALQVRIESSKRPASSLVLERLLSQNAHLQRYPVLNIYPAVYPHFDLYPSLALHTTMECPKTKSLKQVITLHVAYPRFNLYPAVYPYFDIYPVVYMDRDDRRDSSNQEARPLLSDTSPPSYPSFNLYPATYPYFDIYPASYGVGVNENKNPLERSPFSGYPYFNLYPRVYPYLDIYPAPYSSRMTAVSDIIPSKPGSSDPVSNLYPTTHSHSDLHGAREDVVSPAPVRKSRNSSRLTHAELHAVVMMEKRGSFGRGDPIQALQEKAIVHDSQISSINKEEMRHHIRQSSNSGASRNGFPSSTVSIDDPRRLSLSYRQGGGGLVPKVPTKPEILRSSSLREQANLRSFVERDASRSTSLRESSPKSSFGLPPRPTPRRRDSIVLQRVKVFDPEESSAGLSKETLAKFPMPPGPPKGFPTLPISNQPR</sequence>
<protein>
    <submittedName>
        <fullName evidence="2">Uncharacterized protein</fullName>
    </submittedName>
</protein>
<comment type="caution">
    <text evidence="2">The sequence shown here is derived from an EMBL/GenBank/DDBJ whole genome shotgun (WGS) entry which is preliminary data.</text>
</comment>
<evidence type="ECO:0000256" key="1">
    <source>
        <dbReference type="SAM" id="MobiDB-lite"/>
    </source>
</evidence>
<dbReference type="EMBL" id="JADNYJ010000001">
    <property type="protein sequence ID" value="KAF8913934.1"/>
    <property type="molecule type" value="Genomic_DNA"/>
</dbReference>